<dbReference type="EC" id="3.5.2.6" evidence="2"/>
<dbReference type="InterPro" id="IPR011990">
    <property type="entry name" value="TPR-like_helical_dom_sf"/>
</dbReference>
<evidence type="ECO:0000313" key="5">
    <source>
        <dbReference type="EMBL" id="ADG92796.1"/>
    </source>
</evidence>
<dbReference type="RefSeq" id="WP_013134941.1">
    <property type="nucleotide sequence ID" value="NC_014166.1"/>
</dbReference>
<dbReference type="OrthoDB" id="5343110at2"/>
<dbReference type="GO" id="GO:0008800">
    <property type="term" value="F:beta-lactamase activity"/>
    <property type="evidence" value="ECO:0007669"/>
    <property type="project" value="UniProtKB-EC"/>
</dbReference>
<accession>D5V3W8</accession>
<gene>
    <name evidence="5" type="ordered locus">Arnit_1135</name>
</gene>
<dbReference type="KEGG" id="ant:Arnit_1135"/>
<dbReference type="Proteomes" id="UP000000939">
    <property type="component" value="Chromosome"/>
</dbReference>
<dbReference type="InterPro" id="IPR006597">
    <property type="entry name" value="Sel1-like"/>
</dbReference>
<dbReference type="GO" id="GO:0046677">
    <property type="term" value="P:response to antibiotic"/>
    <property type="evidence" value="ECO:0007669"/>
    <property type="project" value="UniProtKB-KW"/>
</dbReference>
<proteinExistence type="predicted"/>
<reference evidence="5 6" key="1">
    <citation type="journal article" date="2010" name="Stand. Genomic Sci.">
        <title>Complete genome sequence of Arcobacter nitrofigilis type strain (CI).</title>
        <authorList>
            <person name="Pati A."/>
            <person name="Gronow S."/>
            <person name="Lapidus A."/>
            <person name="Copeland A."/>
            <person name="Glavina Del Rio T."/>
            <person name="Nolan M."/>
            <person name="Lucas S."/>
            <person name="Tice H."/>
            <person name="Cheng J.F."/>
            <person name="Han C."/>
            <person name="Chertkov O."/>
            <person name="Bruce D."/>
            <person name="Tapia R."/>
            <person name="Goodwin L."/>
            <person name="Pitluck S."/>
            <person name="Liolios K."/>
            <person name="Ivanova N."/>
            <person name="Mavromatis K."/>
            <person name="Chen A."/>
            <person name="Palaniappan K."/>
            <person name="Land M."/>
            <person name="Hauser L."/>
            <person name="Chang Y.J."/>
            <person name="Jeffries C.D."/>
            <person name="Detter J.C."/>
            <person name="Rohde M."/>
            <person name="Goker M."/>
            <person name="Bristow J."/>
            <person name="Eisen J.A."/>
            <person name="Markowitz V."/>
            <person name="Hugenholtz P."/>
            <person name="Klenk H.P."/>
            <person name="Kyrpides N.C."/>
        </authorList>
    </citation>
    <scope>NUCLEOTIDE SEQUENCE [LARGE SCALE GENOMIC DNA]</scope>
    <source>
        <strain evidence="6">ATCC 33309 / DSM 7299 / CCUG 15893 / LMG 7604 / NCTC 12251 / CI</strain>
    </source>
</reference>
<dbReference type="STRING" id="572480.Arnit_1135"/>
<evidence type="ECO:0000256" key="1">
    <source>
        <dbReference type="ARBA" id="ARBA00001526"/>
    </source>
</evidence>
<evidence type="ECO:0000256" key="3">
    <source>
        <dbReference type="ARBA" id="ARBA00023157"/>
    </source>
</evidence>
<dbReference type="HOGENOM" id="CLU_1243219_0_0_7"/>
<protein>
    <recommendedName>
        <fullName evidence="2">beta-lactamase</fullName>
        <ecNumber evidence="2">3.5.2.6</ecNumber>
    </recommendedName>
</protein>
<comment type="catalytic activity">
    <reaction evidence="1">
        <text>a beta-lactam + H2O = a substituted beta-amino acid</text>
        <dbReference type="Rhea" id="RHEA:20401"/>
        <dbReference type="ChEBI" id="CHEBI:15377"/>
        <dbReference type="ChEBI" id="CHEBI:35627"/>
        <dbReference type="ChEBI" id="CHEBI:140347"/>
        <dbReference type="EC" id="3.5.2.6"/>
    </reaction>
</comment>
<dbReference type="PANTHER" id="PTHR43628:SF1">
    <property type="entry name" value="CHITIN SYNTHASE REGULATORY FACTOR 2-RELATED"/>
    <property type="match status" value="1"/>
</dbReference>
<evidence type="ECO:0000313" key="6">
    <source>
        <dbReference type="Proteomes" id="UP000000939"/>
    </source>
</evidence>
<dbReference type="PANTHER" id="PTHR43628">
    <property type="entry name" value="ACTIVATOR OF C KINASE PROTEIN 1-RELATED"/>
    <property type="match status" value="1"/>
</dbReference>
<name>D5V3W8_ARCNC</name>
<evidence type="ECO:0000256" key="2">
    <source>
        <dbReference type="ARBA" id="ARBA00012865"/>
    </source>
</evidence>
<dbReference type="InterPro" id="IPR052945">
    <property type="entry name" value="Mitotic_Regulator"/>
</dbReference>
<keyword evidence="6" id="KW-1185">Reference proteome</keyword>
<keyword evidence="3" id="KW-1015">Disulfide bond</keyword>
<keyword evidence="4" id="KW-0046">Antibiotic resistance</keyword>
<dbReference type="Gene3D" id="1.25.40.10">
    <property type="entry name" value="Tetratricopeptide repeat domain"/>
    <property type="match status" value="1"/>
</dbReference>
<dbReference type="EMBL" id="CP001999">
    <property type="protein sequence ID" value="ADG92796.1"/>
    <property type="molecule type" value="Genomic_DNA"/>
</dbReference>
<dbReference type="SMART" id="SM00671">
    <property type="entry name" value="SEL1"/>
    <property type="match status" value="4"/>
</dbReference>
<dbReference type="eggNOG" id="COG0790">
    <property type="taxonomic scope" value="Bacteria"/>
</dbReference>
<dbReference type="AlphaFoldDB" id="D5V3W8"/>
<sequence precursor="true">MKKYLLSLFCVVKLIAQDNLSTNEELKSLELINKYEESALKNDPNAFFELGKIYFEGKYVFKDYKKALEYFGAASYLGSIKGTYNLGLFYLSNQTNFYDPKKAFSYFLELARKGYAPAQNKVGMFLTTGLVIDKDYKEAVKWYESSSKQGYIQAQCNLAFMYASGKGVWQNMGRAHAFAKPGYDKGYNLCKKVWEDFNLAKYKEDKGFKFKFYNQP</sequence>
<dbReference type="Pfam" id="PF08238">
    <property type="entry name" value="Sel1"/>
    <property type="match status" value="4"/>
</dbReference>
<evidence type="ECO:0000256" key="4">
    <source>
        <dbReference type="ARBA" id="ARBA00023251"/>
    </source>
</evidence>
<organism evidence="5 6">
    <name type="scientific">Arcobacter nitrofigilis (strain ATCC 33309 / DSM 7299 / CCUG 15893 / LMG 7604 / NCTC 12251 / CI)</name>
    <name type="common">Campylobacter nitrofigilis</name>
    <dbReference type="NCBI Taxonomy" id="572480"/>
    <lineage>
        <taxon>Bacteria</taxon>
        <taxon>Pseudomonadati</taxon>
        <taxon>Campylobacterota</taxon>
        <taxon>Epsilonproteobacteria</taxon>
        <taxon>Campylobacterales</taxon>
        <taxon>Arcobacteraceae</taxon>
        <taxon>Arcobacter</taxon>
    </lineage>
</organism>
<dbReference type="SUPFAM" id="SSF81901">
    <property type="entry name" value="HCP-like"/>
    <property type="match status" value="1"/>
</dbReference>